<organism evidence="3 4">
    <name type="scientific">Actinocorallia longicatena</name>
    <dbReference type="NCBI Taxonomy" id="111803"/>
    <lineage>
        <taxon>Bacteria</taxon>
        <taxon>Bacillati</taxon>
        <taxon>Actinomycetota</taxon>
        <taxon>Actinomycetes</taxon>
        <taxon>Streptosporangiales</taxon>
        <taxon>Thermomonosporaceae</taxon>
        <taxon>Actinocorallia</taxon>
    </lineage>
</organism>
<evidence type="ECO:0000256" key="2">
    <source>
        <dbReference type="SAM" id="SignalP"/>
    </source>
</evidence>
<sequence length="683" mass="69446">MRVRTSVLLLLLLPLLLCASGGRASATTAPSGTAVLVGIPALRWDQVNARDTPHLWKVMANGDTAALSVRTLGTVACPIDAWLTVSAGARAARDGGACATLPETVPGIGGTALPGYAETRRRNLEGRFQAPVGLLGETVHAAGGCTSAVGPGAALAVADARGALDHYSPAVTGMRTGCAITVVDLDEVLRSPEDPAAVRAADVRLGEVLALVPPSATVLVAGLSDGTGDLAHPVTATPRLRALAVTGAGFPAGRSLTSDSTRRDGTVITPDLTATLLTAAGITVPDEAIGRALRPGAPRDRDQAAAVRDLAGQDVGAQTYRTVLPRFFTGLVIAQVAFFVLAALLLRRDGLRGRRRVLAVALASAAVPASTYLVNLLPWMTSGSPKAALLGGIALCDAAIVTVALAGPWRRSLLGPGTVVAGITALTIAVDLLAGTPLQTYSLMGYSPLVGGRYYGLGNIAFAVFATSTFLAAAGIAHGLTRRGHGRGTAVTVMAVLCLAAMALDGAPMWGADFGGVIAIVPGLAIVTLMAAGKSVSPARLALFCAVGGVIVLGVAFLDHLRPAVEQTHLGRFFGDLSHGHAGPVVERKFLAMARTFRNPTLVPIVLAGIGFLVVALRRPGRVGGGALHRTFERAPLLRAGLAGALATAVIGLLVNDSGVAVLALALVVAIPLALTATVNERL</sequence>
<feature type="signal peptide" evidence="2">
    <location>
        <begin position="1"/>
        <end position="19"/>
    </location>
</feature>
<gene>
    <name evidence="3" type="ORF">GCM10010468_41410</name>
</gene>
<protein>
    <submittedName>
        <fullName evidence="3">Uncharacterized protein</fullName>
    </submittedName>
</protein>
<keyword evidence="1" id="KW-0472">Membrane</keyword>
<reference evidence="4" key="1">
    <citation type="journal article" date="2019" name="Int. J. Syst. Evol. Microbiol.">
        <title>The Global Catalogue of Microorganisms (GCM) 10K type strain sequencing project: providing services to taxonomists for standard genome sequencing and annotation.</title>
        <authorList>
            <consortium name="The Broad Institute Genomics Platform"/>
            <consortium name="The Broad Institute Genome Sequencing Center for Infectious Disease"/>
            <person name="Wu L."/>
            <person name="Ma J."/>
        </authorList>
    </citation>
    <scope>NUCLEOTIDE SEQUENCE [LARGE SCALE GENOMIC DNA]</scope>
    <source>
        <strain evidence="4">JCM 9377</strain>
    </source>
</reference>
<dbReference type="RefSeq" id="WP_344830725.1">
    <property type="nucleotide sequence ID" value="NZ_BAAAUV010000009.1"/>
</dbReference>
<feature type="transmembrane region" description="Helical" evidence="1">
    <location>
        <begin position="327"/>
        <end position="346"/>
    </location>
</feature>
<accession>A0ABP6QBM9</accession>
<feature type="transmembrane region" description="Helical" evidence="1">
    <location>
        <begin position="661"/>
        <end position="679"/>
    </location>
</feature>
<comment type="caution">
    <text evidence="3">The sequence shown here is derived from an EMBL/GenBank/DDBJ whole genome shotgun (WGS) entry which is preliminary data.</text>
</comment>
<feature type="transmembrane region" description="Helical" evidence="1">
    <location>
        <begin position="539"/>
        <end position="558"/>
    </location>
</feature>
<feature type="transmembrane region" description="Helical" evidence="1">
    <location>
        <begin position="413"/>
        <end position="434"/>
    </location>
</feature>
<dbReference type="EMBL" id="BAAAUV010000009">
    <property type="protein sequence ID" value="GAA3218131.1"/>
    <property type="molecule type" value="Genomic_DNA"/>
</dbReference>
<feature type="transmembrane region" description="Helical" evidence="1">
    <location>
        <begin position="637"/>
        <end position="655"/>
    </location>
</feature>
<dbReference type="Proteomes" id="UP001501237">
    <property type="component" value="Unassembled WGS sequence"/>
</dbReference>
<feature type="transmembrane region" description="Helical" evidence="1">
    <location>
        <begin position="488"/>
        <end position="504"/>
    </location>
</feature>
<feature type="transmembrane region" description="Helical" evidence="1">
    <location>
        <begin position="510"/>
        <end position="532"/>
    </location>
</feature>
<proteinExistence type="predicted"/>
<keyword evidence="4" id="KW-1185">Reference proteome</keyword>
<evidence type="ECO:0000256" key="1">
    <source>
        <dbReference type="SAM" id="Phobius"/>
    </source>
</evidence>
<name>A0ABP6QBM9_9ACTN</name>
<feature type="transmembrane region" description="Helical" evidence="1">
    <location>
        <begin position="454"/>
        <end position="476"/>
    </location>
</feature>
<keyword evidence="1" id="KW-1133">Transmembrane helix</keyword>
<feature type="transmembrane region" description="Helical" evidence="1">
    <location>
        <begin position="601"/>
        <end position="617"/>
    </location>
</feature>
<keyword evidence="1" id="KW-0812">Transmembrane</keyword>
<keyword evidence="2" id="KW-0732">Signal</keyword>
<feature type="chain" id="PRO_5047397590" evidence="2">
    <location>
        <begin position="20"/>
        <end position="683"/>
    </location>
</feature>
<feature type="transmembrane region" description="Helical" evidence="1">
    <location>
        <begin position="387"/>
        <end position="406"/>
    </location>
</feature>
<evidence type="ECO:0000313" key="3">
    <source>
        <dbReference type="EMBL" id="GAA3218131.1"/>
    </source>
</evidence>
<evidence type="ECO:0000313" key="4">
    <source>
        <dbReference type="Proteomes" id="UP001501237"/>
    </source>
</evidence>
<feature type="transmembrane region" description="Helical" evidence="1">
    <location>
        <begin position="358"/>
        <end position="381"/>
    </location>
</feature>